<accession>X0VQJ6</accession>
<name>X0VQJ6_9ZZZZ</name>
<gene>
    <name evidence="1" type="ORF">S01H1_32398</name>
</gene>
<evidence type="ECO:0000313" key="1">
    <source>
        <dbReference type="EMBL" id="GAG02841.1"/>
    </source>
</evidence>
<dbReference type="EMBL" id="BARS01020054">
    <property type="protein sequence ID" value="GAG02841.1"/>
    <property type="molecule type" value="Genomic_DNA"/>
</dbReference>
<feature type="non-terminal residue" evidence="1">
    <location>
        <position position="1"/>
    </location>
</feature>
<reference evidence="1" key="1">
    <citation type="journal article" date="2014" name="Front. Microbiol.">
        <title>High frequency of phylogenetically diverse reductive dehalogenase-homologous genes in deep subseafloor sedimentary metagenomes.</title>
        <authorList>
            <person name="Kawai M."/>
            <person name="Futagami T."/>
            <person name="Toyoda A."/>
            <person name="Takaki Y."/>
            <person name="Nishi S."/>
            <person name="Hori S."/>
            <person name="Arai W."/>
            <person name="Tsubouchi T."/>
            <person name="Morono Y."/>
            <person name="Uchiyama I."/>
            <person name="Ito T."/>
            <person name="Fujiyama A."/>
            <person name="Inagaki F."/>
            <person name="Takami H."/>
        </authorList>
    </citation>
    <scope>NUCLEOTIDE SEQUENCE</scope>
    <source>
        <strain evidence="1">Expedition CK06-06</strain>
    </source>
</reference>
<sequence>FNYAERPVSNAIIITYKDWSLAKAFSERKLFSSSKAKLTKNAFRKIVIENSELTPVTYVQKPEDYGLYGINQIYKKVIEPIIPEALIRNKKTYKLASFFKTDALFVFSQGRSRSALPK</sequence>
<protein>
    <submittedName>
        <fullName evidence="1">Uncharacterized protein</fullName>
    </submittedName>
</protein>
<comment type="caution">
    <text evidence="1">The sequence shown here is derived from an EMBL/GenBank/DDBJ whole genome shotgun (WGS) entry which is preliminary data.</text>
</comment>
<proteinExistence type="predicted"/>
<dbReference type="AlphaFoldDB" id="X0VQJ6"/>
<organism evidence="1">
    <name type="scientific">marine sediment metagenome</name>
    <dbReference type="NCBI Taxonomy" id="412755"/>
    <lineage>
        <taxon>unclassified sequences</taxon>
        <taxon>metagenomes</taxon>
        <taxon>ecological metagenomes</taxon>
    </lineage>
</organism>